<dbReference type="GO" id="GO:0000244">
    <property type="term" value="P:spliceosomal tri-snRNP complex assembly"/>
    <property type="evidence" value="ECO:0007669"/>
    <property type="project" value="InterPro"/>
</dbReference>
<dbReference type="GO" id="GO:0005687">
    <property type="term" value="C:U4 snRNP"/>
    <property type="evidence" value="ECO:0007669"/>
    <property type="project" value="TreeGrafter"/>
</dbReference>
<feature type="compositionally biased region" description="Pro residues" evidence="4">
    <location>
        <begin position="123"/>
        <end position="136"/>
    </location>
</feature>
<evidence type="ECO:0000313" key="6">
    <source>
        <dbReference type="EMBL" id="KAK9278819.1"/>
    </source>
</evidence>
<dbReference type="InterPro" id="IPR002687">
    <property type="entry name" value="Nop_dom"/>
</dbReference>
<evidence type="ECO:0000256" key="1">
    <source>
        <dbReference type="ARBA" id="ARBA00004123"/>
    </source>
</evidence>
<keyword evidence="7" id="KW-1185">Reference proteome</keyword>
<dbReference type="InterPro" id="IPR042239">
    <property type="entry name" value="Nop_C"/>
</dbReference>
<reference evidence="6 7" key="1">
    <citation type="journal article" date="2024" name="Plant J.">
        <title>Genome sequences and population genomics reveal climatic adaptation and genomic divergence between two closely related sweetgum species.</title>
        <authorList>
            <person name="Xu W.Q."/>
            <person name="Ren C.Q."/>
            <person name="Zhang X.Y."/>
            <person name="Comes H.P."/>
            <person name="Liu X.H."/>
            <person name="Li Y.G."/>
            <person name="Kettle C.J."/>
            <person name="Jalonen R."/>
            <person name="Gaisberger H."/>
            <person name="Ma Y.Z."/>
            <person name="Qiu Y.X."/>
        </authorList>
    </citation>
    <scope>NUCLEOTIDE SEQUENCE [LARGE SCALE GENOMIC DNA]</scope>
    <source>
        <strain evidence="6">Hangzhou</strain>
    </source>
</reference>
<dbReference type="Proteomes" id="UP001415857">
    <property type="component" value="Unassembled WGS sequence"/>
</dbReference>
<dbReference type="SUPFAM" id="SSF89124">
    <property type="entry name" value="Nop domain"/>
    <property type="match status" value="1"/>
</dbReference>
<dbReference type="PANTHER" id="PTHR13904:SF0">
    <property type="entry name" value="U4_U6 SMALL NUCLEAR RIBONUCLEOPROTEIN PRP31"/>
    <property type="match status" value="1"/>
</dbReference>
<feature type="region of interest" description="Disordered" evidence="4">
    <location>
        <begin position="120"/>
        <end position="161"/>
    </location>
</feature>
<dbReference type="PROSITE" id="PS51358">
    <property type="entry name" value="NOP"/>
    <property type="match status" value="1"/>
</dbReference>
<dbReference type="Pfam" id="PF09785">
    <property type="entry name" value="Prp31_C"/>
    <property type="match status" value="1"/>
</dbReference>
<accession>A0AAP0RIT8</accession>
<evidence type="ECO:0000259" key="5">
    <source>
        <dbReference type="PROSITE" id="PS51358"/>
    </source>
</evidence>
<evidence type="ECO:0000313" key="7">
    <source>
        <dbReference type="Proteomes" id="UP001415857"/>
    </source>
</evidence>
<comment type="subcellular location">
    <subcellularLocation>
        <location evidence="1">Nucleus</location>
    </subcellularLocation>
</comment>
<feature type="compositionally biased region" description="Basic residues" evidence="4">
    <location>
        <begin position="140"/>
        <end position="159"/>
    </location>
</feature>
<organism evidence="6 7">
    <name type="scientific">Liquidambar formosana</name>
    <name type="common">Formosan gum</name>
    <dbReference type="NCBI Taxonomy" id="63359"/>
    <lineage>
        <taxon>Eukaryota</taxon>
        <taxon>Viridiplantae</taxon>
        <taxon>Streptophyta</taxon>
        <taxon>Embryophyta</taxon>
        <taxon>Tracheophyta</taxon>
        <taxon>Spermatophyta</taxon>
        <taxon>Magnoliopsida</taxon>
        <taxon>eudicotyledons</taxon>
        <taxon>Gunneridae</taxon>
        <taxon>Pentapetalae</taxon>
        <taxon>Saxifragales</taxon>
        <taxon>Altingiaceae</taxon>
        <taxon>Liquidambar</taxon>
    </lineage>
</organism>
<keyword evidence="3" id="KW-0687">Ribonucleoprotein</keyword>
<name>A0AAP0RIT8_LIQFO</name>
<dbReference type="Gene3D" id="1.10.246.90">
    <property type="entry name" value="Nop domain"/>
    <property type="match status" value="1"/>
</dbReference>
<sequence>MVVLVTASVTRAKPPPEENLQKIIDACDRDLALDSAKTKVLDFVESRMGVIAPNLSAVVGSAVAANLIGTAGGLSELVKMPACDVQRLGAKKERTLQGFLNQHLQHENLREEICKEIEKRQEPPPAKQPKPLPAPDSEPKKKRGGRRLRKMNVAKKYKEKHYGSSAATSGLTSSLAFTPVQGIKLTNPQAHADQLGSGTHSTYFSETGFKLASSLKRALSLSDGS</sequence>
<dbReference type="InterPro" id="IPR027105">
    <property type="entry name" value="Prp31"/>
</dbReference>
<evidence type="ECO:0000256" key="4">
    <source>
        <dbReference type="SAM" id="MobiDB-lite"/>
    </source>
</evidence>
<dbReference type="Gene3D" id="1.10.287.4070">
    <property type="match status" value="1"/>
</dbReference>
<dbReference type="GO" id="GO:0071011">
    <property type="term" value="C:precatalytic spliceosome"/>
    <property type="evidence" value="ECO:0007669"/>
    <property type="project" value="TreeGrafter"/>
</dbReference>
<feature type="domain" description="Nop" evidence="5">
    <location>
        <begin position="51"/>
        <end position="161"/>
    </location>
</feature>
<dbReference type="InterPro" id="IPR019175">
    <property type="entry name" value="Prp31_C"/>
</dbReference>
<evidence type="ECO:0000256" key="3">
    <source>
        <dbReference type="ARBA" id="ARBA00023274"/>
    </source>
</evidence>
<gene>
    <name evidence="6" type="ORF">L1049_028398</name>
</gene>
<dbReference type="InterPro" id="IPR036070">
    <property type="entry name" value="Nop_dom_sf"/>
</dbReference>
<dbReference type="AlphaFoldDB" id="A0AAP0RIT8"/>
<comment type="caution">
    <text evidence="6">The sequence shown here is derived from an EMBL/GenBank/DDBJ whole genome shotgun (WGS) entry which is preliminary data.</text>
</comment>
<protein>
    <recommendedName>
        <fullName evidence="5">Nop domain-containing protein</fullName>
    </recommendedName>
</protein>
<keyword evidence="2" id="KW-0539">Nucleus</keyword>
<evidence type="ECO:0000256" key="2">
    <source>
        <dbReference type="ARBA" id="ARBA00023242"/>
    </source>
</evidence>
<dbReference type="PANTHER" id="PTHR13904">
    <property type="entry name" value="PRE-MRNA SPLICING FACTOR PRP31"/>
    <property type="match status" value="1"/>
</dbReference>
<dbReference type="GO" id="GO:0046540">
    <property type="term" value="C:U4/U6 x U5 tri-snRNP complex"/>
    <property type="evidence" value="ECO:0007669"/>
    <property type="project" value="InterPro"/>
</dbReference>
<proteinExistence type="predicted"/>
<dbReference type="EMBL" id="JBBPBK010000009">
    <property type="protein sequence ID" value="KAK9278819.1"/>
    <property type="molecule type" value="Genomic_DNA"/>
</dbReference>
<dbReference type="Pfam" id="PF01798">
    <property type="entry name" value="Nop"/>
    <property type="match status" value="1"/>
</dbReference>